<comment type="subcellular location">
    <subcellularLocation>
        <location evidence="1">Cell membrane</location>
        <topology evidence="1">Multi-pass membrane protein</topology>
    </subcellularLocation>
</comment>
<dbReference type="EMBL" id="JBFAEG010000032">
    <property type="protein sequence ID" value="MEU5712149.1"/>
    <property type="molecule type" value="Genomic_DNA"/>
</dbReference>
<dbReference type="Gene3D" id="1.20.1250.20">
    <property type="entry name" value="MFS general substrate transporter like domains"/>
    <property type="match status" value="1"/>
</dbReference>
<reference evidence="9 10" key="1">
    <citation type="submission" date="2024-06" db="EMBL/GenBank/DDBJ databases">
        <title>The Natural Products Discovery Center: Release of the First 8490 Sequenced Strains for Exploring Actinobacteria Biosynthetic Diversity.</title>
        <authorList>
            <person name="Kalkreuter E."/>
            <person name="Kautsar S.A."/>
            <person name="Yang D."/>
            <person name="Bader C.D."/>
            <person name="Teijaro C.N."/>
            <person name="Fluegel L."/>
            <person name="Davis C.M."/>
            <person name="Simpson J.R."/>
            <person name="Lauterbach L."/>
            <person name="Steele A.D."/>
            <person name="Gui C."/>
            <person name="Meng S."/>
            <person name="Li G."/>
            <person name="Viehrig K."/>
            <person name="Ye F."/>
            <person name="Su P."/>
            <person name="Kiefer A.F."/>
            <person name="Nichols A."/>
            <person name="Cepeda A.J."/>
            <person name="Yan W."/>
            <person name="Fan B."/>
            <person name="Jiang Y."/>
            <person name="Adhikari A."/>
            <person name="Zheng C.-J."/>
            <person name="Schuster L."/>
            <person name="Cowan T.M."/>
            <person name="Smanski M.J."/>
            <person name="Chevrette M.G."/>
            <person name="De Carvalho L.P.S."/>
            <person name="Shen B."/>
        </authorList>
    </citation>
    <scope>NUCLEOTIDE SEQUENCE [LARGE SCALE GENOMIC DNA]</scope>
    <source>
        <strain evidence="9 10">NPDC020594</strain>
    </source>
</reference>
<dbReference type="Proteomes" id="UP001551011">
    <property type="component" value="Unassembled WGS sequence"/>
</dbReference>
<feature type="transmembrane region" description="Helical" evidence="7">
    <location>
        <begin position="316"/>
        <end position="343"/>
    </location>
</feature>
<evidence type="ECO:0000259" key="8">
    <source>
        <dbReference type="PROSITE" id="PS50850"/>
    </source>
</evidence>
<evidence type="ECO:0000256" key="3">
    <source>
        <dbReference type="ARBA" id="ARBA00022475"/>
    </source>
</evidence>
<keyword evidence="5 7" id="KW-1133">Transmembrane helix</keyword>
<keyword evidence="3" id="KW-1003">Cell membrane</keyword>
<organism evidence="9 10">
    <name type="scientific">Streptomyces flaveolus</name>
    <dbReference type="NCBI Taxonomy" id="67297"/>
    <lineage>
        <taxon>Bacteria</taxon>
        <taxon>Bacillati</taxon>
        <taxon>Actinomycetota</taxon>
        <taxon>Actinomycetes</taxon>
        <taxon>Kitasatosporales</taxon>
        <taxon>Streptomycetaceae</taxon>
        <taxon>Streptomyces</taxon>
    </lineage>
</organism>
<evidence type="ECO:0000256" key="4">
    <source>
        <dbReference type="ARBA" id="ARBA00022692"/>
    </source>
</evidence>
<feature type="transmembrane region" description="Helical" evidence="7">
    <location>
        <begin position="364"/>
        <end position="381"/>
    </location>
</feature>
<gene>
    <name evidence="9" type="ORF">AB0H04_35745</name>
</gene>
<dbReference type="InterPro" id="IPR020846">
    <property type="entry name" value="MFS_dom"/>
</dbReference>
<sequence>MSGSMTFDRPATLLRDPPFRRYWAAQTVSRLGDQVSNLAVPLIAVTVIHADTAQMGYLSAAAWIPYLLFGLHAGLWADRRRHRRRAMIAADVGRFAVLMTIPVAHAFGTLTFWHLYAAAFATGALSVVFEVCNPPVFKALVEPAQYVAGNSLVSGNRAMAKVAGPTVGGFLVQLFTAPVALAADALSYLASALLLSRIAPEEAPPAPREGAAMRAAVRYIARSPAIRAALAATASVNFFCFGVTTLFVLYATETLHLGPDLLGLILGAGAVGAVVGAVCATPLTRRVGVGPAFLLGCVMMPASMLLIPAADGPTHVVAAMLVAAEFGSGIGVMWIDITVATVLTSLVPDASRSMVFGVYQTANLGTRPFAALAAGTAAGWLDTRTTLWIAVTGALTSFLWVLPSPLRRRDLPRAAHEAPVTATGT</sequence>
<comment type="caution">
    <text evidence="9">The sequence shown here is derived from an EMBL/GenBank/DDBJ whole genome shotgun (WGS) entry which is preliminary data.</text>
</comment>
<feature type="transmembrane region" description="Helical" evidence="7">
    <location>
        <begin position="228"/>
        <end position="249"/>
    </location>
</feature>
<evidence type="ECO:0000256" key="2">
    <source>
        <dbReference type="ARBA" id="ARBA00022448"/>
    </source>
</evidence>
<feature type="transmembrane region" description="Helical" evidence="7">
    <location>
        <begin position="261"/>
        <end position="280"/>
    </location>
</feature>
<dbReference type="InterPro" id="IPR036259">
    <property type="entry name" value="MFS_trans_sf"/>
</dbReference>
<dbReference type="PROSITE" id="PS50850">
    <property type="entry name" value="MFS"/>
    <property type="match status" value="1"/>
</dbReference>
<evidence type="ECO:0000256" key="6">
    <source>
        <dbReference type="ARBA" id="ARBA00023136"/>
    </source>
</evidence>
<dbReference type="Pfam" id="PF05977">
    <property type="entry name" value="MFS_3"/>
    <property type="match status" value="1"/>
</dbReference>
<keyword evidence="4 7" id="KW-0812">Transmembrane</keyword>
<feature type="transmembrane region" description="Helical" evidence="7">
    <location>
        <begin position="292"/>
        <end position="310"/>
    </location>
</feature>
<name>A0ABV3AJN5_9ACTN</name>
<keyword evidence="10" id="KW-1185">Reference proteome</keyword>
<feature type="transmembrane region" description="Helical" evidence="7">
    <location>
        <begin position="387"/>
        <end position="403"/>
    </location>
</feature>
<accession>A0ABV3AJN5</accession>
<evidence type="ECO:0000256" key="5">
    <source>
        <dbReference type="ARBA" id="ARBA00022989"/>
    </source>
</evidence>
<dbReference type="CDD" id="cd06173">
    <property type="entry name" value="MFS_MefA_like"/>
    <property type="match status" value="1"/>
</dbReference>
<dbReference type="SUPFAM" id="SSF103473">
    <property type="entry name" value="MFS general substrate transporter"/>
    <property type="match status" value="1"/>
</dbReference>
<proteinExistence type="predicted"/>
<dbReference type="InterPro" id="IPR010290">
    <property type="entry name" value="TM_effector"/>
</dbReference>
<evidence type="ECO:0000256" key="1">
    <source>
        <dbReference type="ARBA" id="ARBA00004651"/>
    </source>
</evidence>
<dbReference type="PANTHER" id="PTHR23513">
    <property type="entry name" value="INTEGRAL MEMBRANE EFFLUX PROTEIN-RELATED"/>
    <property type="match status" value="1"/>
</dbReference>
<evidence type="ECO:0000313" key="10">
    <source>
        <dbReference type="Proteomes" id="UP001551011"/>
    </source>
</evidence>
<feature type="transmembrane region" description="Helical" evidence="7">
    <location>
        <begin position="55"/>
        <end position="76"/>
    </location>
</feature>
<protein>
    <submittedName>
        <fullName evidence="9">MFS transporter</fullName>
    </submittedName>
</protein>
<feature type="transmembrane region" description="Helical" evidence="7">
    <location>
        <begin position="88"/>
        <end position="107"/>
    </location>
</feature>
<dbReference type="RefSeq" id="WP_234339995.1">
    <property type="nucleotide sequence ID" value="NZ_JBFAEG010000032.1"/>
</dbReference>
<evidence type="ECO:0000256" key="7">
    <source>
        <dbReference type="SAM" id="Phobius"/>
    </source>
</evidence>
<evidence type="ECO:0000313" key="9">
    <source>
        <dbReference type="EMBL" id="MEU5712149.1"/>
    </source>
</evidence>
<feature type="domain" description="Major facilitator superfamily (MFS) profile" evidence="8">
    <location>
        <begin position="226"/>
        <end position="425"/>
    </location>
</feature>
<keyword evidence="2" id="KW-0813">Transport</keyword>
<dbReference type="PANTHER" id="PTHR23513:SF6">
    <property type="entry name" value="MAJOR FACILITATOR SUPERFAMILY ASSOCIATED DOMAIN-CONTAINING PROTEIN"/>
    <property type="match status" value="1"/>
</dbReference>
<keyword evidence="6 7" id="KW-0472">Membrane</keyword>